<protein>
    <submittedName>
        <fullName evidence="1">Cryptic sugar kinase Mak</fullName>
    </submittedName>
</protein>
<gene>
    <name evidence="1" type="ORF">MNBD_ALPHA08-2485</name>
</gene>
<dbReference type="InterPro" id="IPR049874">
    <property type="entry name" value="ROK_cs"/>
</dbReference>
<dbReference type="SUPFAM" id="SSF53067">
    <property type="entry name" value="Actin-like ATPase domain"/>
    <property type="match status" value="1"/>
</dbReference>
<dbReference type="CDD" id="cd24066">
    <property type="entry name" value="ASKHA_NBD_ROK_EcFRK-like"/>
    <property type="match status" value="1"/>
</dbReference>
<dbReference type="PROSITE" id="PS01125">
    <property type="entry name" value="ROK"/>
    <property type="match status" value="1"/>
</dbReference>
<dbReference type="EMBL" id="UOEC01000085">
    <property type="protein sequence ID" value="VAV90888.1"/>
    <property type="molecule type" value="Genomic_DNA"/>
</dbReference>
<reference evidence="1" key="1">
    <citation type="submission" date="2018-06" db="EMBL/GenBank/DDBJ databases">
        <authorList>
            <person name="Zhirakovskaya E."/>
        </authorList>
    </citation>
    <scope>NUCLEOTIDE SEQUENCE</scope>
</reference>
<dbReference type="GO" id="GO:0004396">
    <property type="term" value="F:hexokinase activity"/>
    <property type="evidence" value="ECO:0007669"/>
    <property type="project" value="TreeGrafter"/>
</dbReference>
<dbReference type="Gene3D" id="3.30.420.40">
    <property type="match status" value="2"/>
</dbReference>
<evidence type="ECO:0000313" key="1">
    <source>
        <dbReference type="EMBL" id="VAV90888.1"/>
    </source>
</evidence>
<keyword evidence="1" id="KW-0808">Transferase</keyword>
<organism evidence="1">
    <name type="scientific">hydrothermal vent metagenome</name>
    <dbReference type="NCBI Taxonomy" id="652676"/>
    <lineage>
        <taxon>unclassified sequences</taxon>
        <taxon>metagenomes</taxon>
        <taxon>ecological metagenomes</taxon>
    </lineage>
</organism>
<dbReference type="InterPro" id="IPR000600">
    <property type="entry name" value="ROK"/>
</dbReference>
<proteinExistence type="predicted"/>
<dbReference type="PANTHER" id="PTHR18964">
    <property type="entry name" value="ROK (REPRESSOR, ORF, KINASE) FAMILY"/>
    <property type="match status" value="1"/>
</dbReference>
<keyword evidence="1" id="KW-0418">Kinase</keyword>
<sequence>MISPDKIGIDLGGSKIAGIVLGHTDKVLFENRLATPRGNYRAVVQSIVALVDQARAVCQSEPTVGIGIPGSLSPQTGRIQNANSTWMNGQDFQNDITAALGQSVKIANDANCLALSENLDGAAVGAKTVFAVIIGTGCGGGLVVDGKAVTGRHAIAGEWGHAPLPWPNNSEFPAPQCWCGRRGCLEMWVSGSGIERDCRATTTKTLSAEEISSLATSDPECRRLVDDHCDRLARGLAMVVNILDPDVIVLGGGLSKMDHLYDKLPGLMAPYIFADHFNPNIKRPVHGDASGVRGAARLWD</sequence>
<accession>A0A3B0RRF1</accession>
<dbReference type="PANTHER" id="PTHR18964:SF174">
    <property type="entry name" value="D-ALLOSE KINASE-RELATED"/>
    <property type="match status" value="1"/>
</dbReference>
<dbReference type="Pfam" id="PF00480">
    <property type="entry name" value="ROK"/>
    <property type="match status" value="1"/>
</dbReference>
<name>A0A3B0RRF1_9ZZZZ</name>
<dbReference type="AlphaFoldDB" id="A0A3B0RRF1"/>
<dbReference type="InterPro" id="IPR043129">
    <property type="entry name" value="ATPase_NBD"/>
</dbReference>